<dbReference type="SUPFAM" id="SSF54171">
    <property type="entry name" value="DNA-binding domain"/>
    <property type="match status" value="1"/>
</dbReference>
<evidence type="ECO:0000259" key="10">
    <source>
        <dbReference type="PROSITE" id="PS51032"/>
    </source>
</evidence>
<feature type="compositionally biased region" description="Polar residues" evidence="9">
    <location>
        <begin position="263"/>
        <end position="272"/>
    </location>
</feature>
<name>A0A6V7PTP4_ANACO</name>
<gene>
    <name evidence="11" type="ORF">CB5_LOCUS17362</name>
</gene>
<dbReference type="CDD" id="cd00018">
    <property type="entry name" value="AP2"/>
    <property type="match status" value="1"/>
</dbReference>
<feature type="compositionally biased region" description="Low complexity" evidence="9">
    <location>
        <begin position="237"/>
        <end position="257"/>
    </location>
</feature>
<organism evidence="11">
    <name type="scientific">Ananas comosus var. bracteatus</name>
    <name type="common">red pineapple</name>
    <dbReference type="NCBI Taxonomy" id="296719"/>
    <lineage>
        <taxon>Eukaryota</taxon>
        <taxon>Viridiplantae</taxon>
        <taxon>Streptophyta</taxon>
        <taxon>Embryophyta</taxon>
        <taxon>Tracheophyta</taxon>
        <taxon>Spermatophyta</taxon>
        <taxon>Magnoliopsida</taxon>
        <taxon>Liliopsida</taxon>
        <taxon>Poales</taxon>
        <taxon>Bromeliaceae</taxon>
        <taxon>Bromelioideae</taxon>
        <taxon>Ananas</taxon>
    </lineage>
</organism>
<comment type="similarity">
    <text evidence="8">Belongs to the AP2/ERF transcription factor family. ERF subfamily.</text>
</comment>
<dbReference type="Gene3D" id="3.30.730.10">
    <property type="entry name" value="AP2/ERF domain"/>
    <property type="match status" value="1"/>
</dbReference>
<dbReference type="InterPro" id="IPR036955">
    <property type="entry name" value="AP2/ERF_dom_sf"/>
</dbReference>
<dbReference type="EMBL" id="LR862152">
    <property type="protein sequence ID" value="CAD1834151.1"/>
    <property type="molecule type" value="Genomic_DNA"/>
</dbReference>
<dbReference type="PRINTS" id="PR00367">
    <property type="entry name" value="ETHRSPELEMNT"/>
</dbReference>
<keyword evidence="5" id="KW-0010">Activator</keyword>
<keyword evidence="4" id="KW-0238">DNA-binding</keyword>
<evidence type="ECO:0000256" key="4">
    <source>
        <dbReference type="ARBA" id="ARBA00023125"/>
    </source>
</evidence>
<dbReference type="Pfam" id="PF00847">
    <property type="entry name" value="AP2"/>
    <property type="match status" value="1"/>
</dbReference>
<comment type="subcellular location">
    <subcellularLocation>
        <location evidence="1">Nucleus</location>
    </subcellularLocation>
</comment>
<evidence type="ECO:0000313" key="11">
    <source>
        <dbReference type="EMBL" id="CAD1834151.1"/>
    </source>
</evidence>
<dbReference type="FunFam" id="3.30.730.10:FF:000001">
    <property type="entry name" value="Ethylene-responsive transcription factor 2"/>
    <property type="match status" value="1"/>
</dbReference>
<dbReference type="InterPro" id="IPR001471">
    <property type="entry name" value="AP2/ERF_dom"/>
</dbReference>
<feature type="domain" description="AP2/ERF" evidence="10">
    <location>
        <begin position="116"/>
        <end position="173"/>
    </location>
</feature>
<evidence type="ECO:0000256" key="2">
    <source>
        <dbReference type="ARBA" id="ARBA00022745"/>
    </source>
</evidence>
<keyword evidence="2" id="KW-0936">Ethylene signaling pathway</keyword>
<keyword evidence="6" id="KW-0804">Transcription</keyword>
<evidence type="ECO:0000256" key="1">
    <source>
        <dbReference type="ARBA" id="ARBA00004123"/>
    </source>
</evidence>
<evidence type="ECO:0000256" key="7">
    <source>
        <dbReference type="ARBA" id="ARBA00023242"/>
    </source>
</evidence>
<dbReference type="InterPro" id="IPR016177">
    <property type="entry name" value="DNA-bd_dom_sf"/>
</dbReference>
<dbReference type="GO" id="GO:0000976">
    <property type="term" value="F:transcription cis-regulatory region binding"/>
    <property type="evidence" value="ECO:0007669"/>
    <property type="project" value="UniProtKB-ARBA"/>
</dbReference>
<feature type="compositionally biased region" description="Low complexity" evidence="9">
    <location>
        <begin position="273"/>
        <end position="288"/>
    </location>
</feature>
<proteinExistence type="inferred from homology"/>
<dbReference type="AlphaFoldDB" id="A0A6V7PTP4"/>
<evidence type="ECO:0000256" key="6">
    <source>
        <dbReference type="ARBA" id="ARBA00023163"/>
    </source>
</evidence>
<dbReference type="GO" id="GO:0003700">
    <property type="term" value="F:DNA-binding transcription factor activity"/>
    <property type="evidence" value="ECO:0007669"/>
    <property type="project" value="InterPro"/>
</dbReference>
<feature type="compositionally biased region" description="Basic residues" evidence="9">
    <location>
        <begin position="206"/>
        <end position="219"/>
    </location>
</feature>
<reference evidence="11" key="1">
    <citation type="submission" date="2020-07" db="EMBL/GenBank/DDBJ databases">
        <authorList>
            <person name="Lin J."/>
        </authorList>
    </citation>
    <scope>NUCLEOTIDE SEQUENCE</scope>
</reference>
<accession>A0A6V7PTP4</accession>
<dbReference type="PROSITE" id="PS51032">
    <property type="entry name" value="AP2_ERF"/>
    <property type="match status" value="1"/>
</dbReference>
<dbReference type="GO" id="GO:0009873">
    <property type="term" value="P:ethylene-activated signaling pathway"/>
    <property type="evidence" value="ECO:0007669"/>
    <property type="project" value="UniProtKB-KW"/>
</dbReference>
<dbReference type="InterPro" id="IPR051758">
    <property type="entry name" value="ERF/AP2-like"/>
</dbReference>
<keyword evidence="3" id="KW-0805">Transcription regulation</keyword>
<dbReference type="PANTHER" id="PTHR31657:SF20">
    <property type="entry name" value="ETHYLENE-RESPONSIVE TRANSCRIPTION FACTOR ERF061"/>
    <property type="match status" value="1"/>
</dbReference>
<evidence type="ECO:0000256" key="9">
    <source>
        <dbReference type="SAM" id="MobiDB-lite"/>
    </source>
</evidence>
<dbReference type="SMART" id="SM00380">
    <property type="entry name" value="AP2"/>
    <property type="match status" value="1"/>
</dbReference>
<dbReference type="PANTHER" id="PTHR31657">
    <property type="entry name" value="ETHYLENE-RESPONSIVE TRANSCRIPTION FACTOR ERF061"/>
    <property type="match status" value="1"/>
</dbReference>
<evidence type="ECO:0000256" key="5">
    <source>
        <dbReference type="ARBA" id="ARBA00023159"/>
    </source>
</evidence>
<keyword evidence="7" id="KW-0539">Nucleus</keyword>
<feature type="region of interest" description="Disordered" evidence="9">
    <location>
        <begin position="204"/>
        <end position="291"/>
    </location>
</feature>
<protein>
    <recommendedName>
        <fullName evidence="10">AP2/ERF domain-containing protein</fullName>
    </recommendedName>
</protein>
<dbReference type="GO" id="GO:0005634">
    <property type="term" value="C:nucleus"/>
    <property type="evidence" value="ECO:0007669"/>
    <property type="project" value="UniProtKB-SubCell"/>
</dbReference>
<evidence type="ECO:0000256" key="3">
    <source>
        <dbReference type="ARBA" id="ARBA00023015"/>
    </source>
</evidence>
<evidence type="ECO:0000256" key="8">
    <source>
        <dbReference type="ARBA" id="ARBA00024343"/>
    </source>
</evidence>
<sequence length="320" mass="34230">MERAKRESLAEIASFPSDIGSASSAVSSVLLSGTNALDSIFSHLPPPLPPPPLRPFLPPLSAAAAPEQLGSGVYLRQTELLRRLGVALARAHPCYAHRGGFGGAAAAAASARGTKLYRGVRQRQWGKWVAEIRLPQNRVRVWLGTYDSAEAAAYAYDRAAYKLRGEYARLNFPAAASLVTGADCPDRLRALRSAVDSKIHAICQRLGRHRRPAKPKSKPNPKPNTNPNPSKKDPPANDDSNNNNSNHNNNQSINNSHAVVAPSPSQECPANTSSWSSSSSSSSTSSESAATVGFAEMDGECSLARMPSFDPELIWEVLAN</sequence>